<accession>A0A9D2TRF3</accession>
<comment type="caution">
    <text evidence="1">The sequence shown here is derived from an EMBL/GenBank/DDBJ whole genome shotgun (WGS) entry which is preliminary data.</text>
</comment>
<organism evidence="1 2">
    <name type="scientific">Candidatus Corynebacterium faecigallinarum</name>
    <dbReference type="NCBI Taxonomy" id="2838528"/>
    <lineage>
        <taxon>Bacteria</taxon>
        <taxon>Bacillati</taxon>
        <taxon>Actinomycetota</taxon>
        <taxon>Actinomycetes</taxon>
        <taxon>Mycobacteriales</taxon>
        <taxon>Corynebacteriaceae</taxon>
        <taxon>Corynebacterium</taxon>
    </lineage>
</organism>
<gene>
    <name evidence="1" type="ORF">H9751_10895</name>
</gene>
<evidence type="ECO:0000313" key="1">
    <source>
        <dbReference type="EMBL" id="HJC86024.1"/>
    </source>
</evidence>
<reference evidence="1" key="1">
    <citation type="journal article" date="2021" name="PeerJ">
        <title>Extensive microbial diversity within the chicken gut microbiome revealed by metagenomics and culture.</title>
        <authorList>
            <person name="Gilroy R."/>
            <person name="Ravi A."/>
            <person name="Getino M."/>
            <person name="Pursley I."/>
            <person name="Horton D.L."/>
            <person name="Alikhan N.F."/>
            <person name="Baker D."/>
            <person name="Gharbi K."/>
            <person name="Hall N."/>
            <person name="Watson M."/>
            <person name="Adriaenssens E.M."/>
            <person name="Foster-Nyarko E."/>
            <person name="Jarju S."/>
            <person name="Secka A."/>
            <person name="Antonio M."/>
            <person name="Oren A."/>
            <person name="Chaudhuri R.R."/>
            <person name="La Ragione R."/>
            <person name="Hildebrand F."/>
            <person name="Pallen M.J."/>
        </authorList>
    </citation>
    <scope>NUCLEOTIDE SEQUENCE</scope>
    <source>
        <strain evidence="1">ChiHjej13B12-4958</strain>
    </source>
</reference>
<reference evidence="1" key="2">
    <citation type="submission" date="2021-04" db="EMBL/GenBank/DDBJ databases">
        <authorList>
            <person name="Gilroy R."/>
        </authorList>
    </citation>
    <scope>NUCLEOTIDE SEQUENCE</scope>
    <source>
        <strain evidence="1">ChiHjej13B12-4958</strain>
    </source>
</reference>
<proteinExistence type="predicted"/>
<evidence type="ECO:0000313" key="2">
    <source>
        <dbReference type="Proteomes" id="UP000823858"/>
    </source>
</evidence>
<dbReference type="AlphaFoldDB" id="A0A9D2TRF3"/>
<sequence length="67" mass="6890">MDISALVGLKFSLGDWWNETTGPIRDYAGAVQNIGEFLGILGNFASGDFSDLSSESSLAGGSSGSSE</sequence>
<dbReference type="Proteomes" id="UP000823858">
    <property type="component" value="Unassembled WGS sequence"/>
</dbReference>
<protein>
    <submittedName>
        <fullName evidence="1">Uncharacterized protein</fullName>
    </submittedName>
</protein>
<name>A0A9D2TRF3_9CORY</name>
<dbReference type="EMBL" id="DWVP01000024">
    <property type="protein sequence ID" value="HJC86024.1"/>
    <property type="molecule type" value="Genomic_DNA"/>
</dbReference>